<dbReference type="InterPro" id="IPR036737">
    <property type="entry name" value="OmpA-like_sf"/>
</dbReference>
<evidence type="ECO:0000259" key="1">
    <source>
        <dbReference type="PROSITE" id="PS51123"/>
    </source>
</evidence>
<dbReference type="EMBL" id="FPHC01000065">
    <property type="protein sequence ID" value="SFV62111.1"/>
    <property type="molecule type" value="Genomic_DNA"/>
</dbReference>
<sequence>MIKKILMILSLGSTVVVAGDLYTSTYLSGSGVIYPHIPTGIENRVSADTIMTKRSVYSASIYFDRYGEFTKDSQKALDKIVDLAKKRGSKDYYIALIGHTSSYTLPSHDIKLNFWSSFWQNMKFRSTSRDTISDEVNRRILRVYNSLNDKGINRDRVYTENRMDRDPIATEATKEGKALNRRVSITLYY</sequence>
<protein>
    <recommendedName>
        <fullName evidence="1">OmpA-like domain-containing protein</fullName>
    </recommendedName>
</protein>
<organism evidence="2">
    <name type="scientific">hydrothermal vent metagenome</name>
    <dbReference type="NCBI Taxonomy" id="652676"/>
    <lineage>
        <taxon>unclassified sequences</taxon>
        <taxon>metagenomes</taxon>
        <taxon>ecological metagenomes</taxon>
    </lineage>
</organism>
<dbReference type="Gene3D" id="3.30.1330.60">
    <property type="entry name" value="OmpA-like domain"/>
    <property type="match status" value="1"/>
</dbReference>
<dbReference type="AlphaFoldDB" id="A0A1W1C8U3"/>
<dbReference type="InterPro" id="IPR006665">
    <property type="entry name" value="OmpA-like"/>
</dbReference>
<reference evidence="2" key="1">
    <citation type="submission" date="2016-10" db="EMBL/GenBank/DDBJ databases">
        <authorList>
            <person name="de Groot N.N."/>
        </authorList>
    </citation>
    <scope>NUCLEOTIDE SEQUENCE</scope>
</reference>
<name>A0A1W1C8U3_9ZZZZ</name>
<accession>A0A1W1C8U3</accession>
<proteinExistence type="predicted"/>
<gene>
    <name evidence="2" type="ORF">MNB_SV-6-358</name>
</gene>
<feature type="domain" description="OmpA-like" evidence="1">
    <location>
        <begin position="50"/>
        <end position="189"/>
    </location>
</feature>
<dbReference type="PROSITE" id="PS51123">
    <property type="entry name" value="OMPA_2"/>
    <property type="match status" value="1"/>
</dbReference>
<evidence type="ECO:0000313" key="2">
    <source>
        <dbReference type="EMBL" id="SFV62111.1"/>
    </source>
</evidence>
<dbReference type="SUPFAM" id="SSF103088">
    <property type="entry name" value="OmpA-like"/>
    <property type="match status" value="1"/>
</dbReference>